<dbReference type="PROSITE" id="PS51194">
    <property type="entry name" value="HELICASE_CTER"/>
    <property type="match status" value="1"/>
</dbReference>
<dbReference type="GO" id="GO:0016787">
    <property type="term" value="F:hydrolase activity"/>
    <property type="evidence" value="ECO:0007669"/>
    <property type="project" value="UniProtKB-KW"/>
</dbReference>
<dbReference type="GO" id="GO:0005524">
    <property type="term" value="F:ATP binding"/>
    <property type="evidence" value="ECO:0007669"/>
    <property type="project" value="UniProtKB-KW"/>
</dbReference>
<evidence type="ECO:0000259" key="5">
    <source>
        <dbReference type="PROSITE" id="PS51192"/>
    </source>
</evidence>
<evidence type="ECO:0000259" key="6">
    <source>
        <dbReference type="PROSITE" id="PS51194"/>
    </source>
</evidence>
<dbReference type="CDD" id="cd18791">
    <property type="entry name" value="SF2_C_RHA"/>
    <property type="match status" value="1"/>
</dbReference>
<dbReference type="SMART" id="SM00490">
    <property type="entry name" value="HELICc"/>
    <property type="match status" value="1"/>
</dbReference>
<dbReference type="KEGG" id="fes:HER31_17705"/>
<dbReference type="PANTHER" id="PTHR43519">
    <property type="entry name" value="ATP-DEPENDENT RNA HELICASE HRPB"/>
    <property type="match status" value="1"/>
</dbReference>
<dbReference type="SMART" id="SM00847">
    <property type="entry name" value="HA2"/>
    <property type="match status" value="1"/>
</dbReference>
<dbReference type="InterPro" id="IPR011545">
    <property type="entry name" value="DEAD/DEAH_box_helicase_dom"/>
</dbReference>
<dbReference type="CDD" id="cd17917">
    <property type="entry name" value="DEXHc_RHA-like"/>
    <property type="match status" value="1"/>
</dbReference>
<dbReference type="SMART" id="SM00487">
    <property type="entry name" value="DEXDc"/>
    <property type="match status" value="1"/>
</dbReference>
<dbReference type="Proteomes" id="UP000501602">
    <property type="component" value="Chromosome"/>
</dbReference>
<dbReference type="PANTHER" id="PTHR43519:SF1">
    <property type="entry name" value="ATP-DEPENDENT RNA HELICASE HRPB"/>
    <property type="match status" value="1"/>
</dbReference>
<organism evidence="7 8">
    <name type="scientific">Ferrimonas lipolytica</name>
    <dbReference type="NCBI Taxonomy" id="2724191"/>
    <lineage>
        <taxon>Bacteria</taxon>
        <taxon>Pseudomonadati</taxon>
        <taxon>Pseudomonadota</taxon>
        <taxon>Gammaproteobacteria</taxon>
        <taxon>Alteromonadales</taxon>
        <taxon>Ferrimonadaceae</taxon>
        <taxon>Ferrimonas</taxon>
    </lineage>
</organism>
<dbReference type="Pfam" id="PF00271">
    <property type="entry name" value="Helicase_C"/>
    <property type="match status" value="1"/>
</dbReference>
<evidence type="ECO:0000313" key="8">
    <source>
        <dbReference type="Proteomes" id="UP000501602"/>
    </source>
</evidence>
<gene>
    <name evidence="7" type="ORF">HER31_17705</name>
</gene>
<dbReference type="SUPFAM" id="SSF52540">
    <property type="entry name" value="P-loop containing nucleoside triphosphate hydrolases"/>
    <property type="match status" value="1"/>
</dbReference>
<dbReference type="EMBL" id="CP051180">
    <property type="protein sequence ID" value="QIZ78958.1"/>
    <property type="molecule type" value="Genomic_DNA"/>
</dbReference>
<keyword evidence="4" id="KW-0067">ATP-binding</keyword>
<evidence type="ECO:0000256" key="2">
    <source>
        <dbReference type="ARBA" id="ARBA00022801"/>
    </source>
</evidence>
<keyword evidence="2" id="KW-0378">Hydrolase</keyword>
<feature type="domain" description="Helicase ATP-binding" evidence="5">
    <location>
        <begin position="14"/>
        <end position="162"/>
    </location>
</feature>
<evidence type="ECO:0000256" key="3">
    <source>
        <dbReference type="ARBA" id="ARBA00022806"/>
    </source>
</evidence>
<sequence>MSLLLPIDSLHSHFVTALTQNHLVVEAETGSGKSTRLPLWAAEQGKVLVVEPRRIACTALAEFVGQGRADVGYSIRFDNQVDDNTRVAFVTPGVALSWYNENRLADFTTVIIDEFHERRWDTDLLLALLQKGAGHRLVLTSATVDGERLANYLGGERLYAEGRRFDVDISYQAKDSQSLPSDRDLVSRLKSALLSHIDNDHGDVLVFLPGRKEITQAQASLTSALPNCLLLALHAGVTKAEQQLALAPNKQRRIVLATNVAETSLTIPGVTLVIDSGLERRTSQRNGRTVLGLTRISKASAQQRAGRAGRIAAGRCVRLWGQFAPLEALTPPELQREELVEPMLAAACAEQALGQLTFVDTLPPKSLQLAAAKLQQMQAIDVDGKVTAHGRRLYRLPIDTQFAHLISAMENKTNQEAMVDLVAALSIGQRLWQAPKGEEAMKALQQWQPIPCDATTLVKIVRESAPEALTVDANMRAEARQMAQQIRSTLNLPQLQAASYLDRPSWLAAILAAMPELAFVRRTKRREALGNGSVEVSPSRDTRFNDEAEAALVLDQFALPGRGVRQTLNLATCMMPISLAQLCEAQLGHEQLSERRADEQGQRLHERIYAGRVIGSQWRTVEGELGIELLVEQILTGKKMTPVGARLQADAQAWALYLALGEADGEPIEPQQWLLQQLQDLGVESAEDLLLLEVDDLKFDGVPEWQRAEFEQRFPQQLTLAELKLTVEYQPRGKLVTVVYASGRRKMDPKRWELPKWSGWRVKYRKASRVVDVR</sequence>
<accession>A0A6H1UJF6</accession>
<dbReference type="Gene3D" id="1.20.120.1080">
    <property type="match status" value="1"/>
</dbReference>
<dbReference type="Gene3D" id="3.40.50.300">
    <property type="entry name" value="P-loop containing nucleotide triphosphate hydrolases"/>
    <property type="match status" value="2"/>
</dbReference>
<dbReference type="AlphaFoldDB" id="A0A6H1UJF6"/>
<dbReference type="InterPro" id="IPR014001">
    <property type="entry name" value="Helicase_ATP-bd"/>
</dbReference>
<proteinExistence type="predicted"/>
<dbReference type="InterPro" id="IPR007502">
    <property type="entry name" value="Helicase-assoc_dom"/>
</dbReference>
<dbReference type="GO" id="GO:0004386">
    <property type="term" value="F:helicase activity"/>
    <property type="evidence" value="ECO:0007669"/>
    <property type="project" value="UniProtKB-KW"/>
</dbReference>
<keyword evidence="8" id="KW-1185">Reference proteome</keyword>
<reference evidence="7 8" key="1">
    <citation type="submission" date="2020-04" db="EMBL/GenBank/DDBJ databases">
        <title>Ferrimonas sp. S7 isolated from sea water.</title>
        <authorList>
            <person name="Bae S.S."/>
            <person name="Baek K."/>
        </authorList>
    </citation>
    <scope>NUCLEOTIDE SEQUENCE [LARGE SCALE GENOMIC DNA]</scope>
    <source>
        <strain evidence="7 8">S7</strain>
    </source>
</reference>
<dbReference type="Pfam" id="PF00270">
    <property type="entry name" value="DEAD"/>
    <property type="match status" value="1"/>
</dbReference>
<evidence type="ECO:0000313" key="7">
    <source>
        <dbReference type="EMBL" id="QIZ78958.1"/>
    </source>
</evidence>
<dbReference type="GO" id="GO:0003676">
    <property type="term" value="F:nucleic acid binding"/>
    <property type="evidence" value="ECO:0007669"/>
    <property type="project" value="InterPro"/>
</dbReference>
<feature type="domain" description="Helicase C-terminal" evidence="6">
    <location>
        <begin position="189"/>
        <end position="354"/>
    </location>
</feature>
<evidence type="ECO:0000256" key="4">
    <source>
        <dbReference type="ARBA" id="ARBA00022840"/>
    </source>
</evidence>
<dbReference type="InterPro" id="IPR027417">
    <property type="entry name" value="P-loop_NTPase"/>
</dbReference>
<keyword evidence="1" id="KW-0547">Nucleotide-binding</keyword>
<evidence type="ECO:0000256" key="1">
    <source>
        <dbReference type="ARBA" id="ARBA00022741"/>
    </source>
</evidence>
<dbReference type="PROSITE" id="PS51192">
    <property type="entry name" value="HELICASE_ATP_BIND_1"/>
    <property type="match status" value="1"/>
</dbReference>
<keyword evidence="3 7" id="KW-0347">Helicase</keyword>
<name>A0A6H1UJF6_9GAMM</name>
<dbReference type="InterPro" id="IPR001650">
    <property type="entry name" value="Helicase_C-like"/>
</dbReference>
<protein>
    <submittedName>
        <fullName evidence="7">ATP-dependent RNA helicase</fullName>
    </submittedName>
</protein>